<organism evidence="2 3">
    <name type="scientific">Lithohypha guttulata</name>
    <dbReference type="NCBI Taxonomy" id="1690604"/>
    <lineage>
        <taxon>Eukaryota</taxon>
        <taxon>Fungi</taxon>
        <taxon>Dikarya</taxon>
        <taxon>Ascomycota</taxon>
        <taxon>Pezizomycotina</taxon>
        <taxon>Eurotiomycetes</taxon>
        <taxon>Chaetothyriomycetidae</taxon>
        <taxon>Chaetothyriales</taxon>
        <taxon>Trichomeriaceae</taxon>
        <taxon>Lithohypha</taxon>
    </lineage>
</organism>
<feature type="compositionally biased region" description="Basic and acidic residues" evidence="1">
    <location>
        <begin position="59"/>
        <end position="69"/>
    </location>
</feature>
<reference evidence="2 3" key="1">
    <citation type="submission" date="2023-08" db="EMBL/GenBank/DDBJ databases">
        <title>Black Yeasts Isolated from many extreme environments.</title>
        <authorList>
            <person name="Coleine C."/>
            <person name="Stajich J.E."/>
            <person name="Selbmann L."/>
        </authorList>
    </citation>
    <scope>NUCLEOTIDE SEQUENCE [LARGE SCALE GENOMIC DNA]</scope>
    <source>
        <strain evidence="2 3">CCFEE 5885</strain>
    </source>
</reference>
<protein>
    <submittedName>
        <fullName evidence="2">Uncharacterized protein</fullName>
    </submittedName>
</protein>
<evidence type="ECO:0000256" key="1">
    <source>
        <dbReference type="SAM" id="MobiDB-lite"/>
    </source>
</evidence>
<sequence>MEQPLDRRCCPHCCRCPAPFHQVVVDKSDDETTASTVSTATEADDVRESDEDFVELDSEAGRSAEDYHDQAGMSEGSSEHWDEDLEDDGNEHSGDDLEHDDHAADNHVGRDHGQDTQELLDNGSVDVSRVLEATPLHKSPVASLSAVLHSLDMHQGDAVNHARDARDGEVDT</sequence>
<comment type="caution">
    <text evidence="2">The sequence shown here is derived from an EMBL/GenBank/DDBJ whole genome shotgun (WGS) entry which is preliminary data.</text>
</comment>
<evidence type="ECO:0000313" key="2">
    <source>
        <dbReference type="EMBL" id="KAK5082547.1"/>
    </source>
</evidence>
<dbReference type="Proteomes" id="UP001345013">
    <property type="component" value="Unassembled WGS sequence"/>
</dbReference>
<proteinExistence type="predicted"/>
<feature type="compositionally biased region" description="Basic and acidic residues" evidence="1">
    <location>
        <begin position="90"/>
        <end position="115"/>
    </location>
</feature>
<feature type="compositionally biased region" description="Acidic residues" evidence="1">
    <location>
        <begin position="42"/>
        <end position="58"/>
    </location>
</feature>
<gene>
    <name evidence="2" type="ORF">LTR24_007922</name>
</gene>
<feature type="region of interest" description="Disordered" evidence="1">
    <location>
        <begin position="26"/>
        <end position="123"/>
    </location>
</feature>
<evidence type="ECO:0000313" key="3">
    <source>
        <dbReference type="Proteomes" id="UP001345013"/>
    </source>
</evidence>
<name>A0ABR0K1C5_9EURO</name>
<accession>A0ABR0K1C5</accession>
<keyword evidence="3" id="KW-1185">Reference proteome</keyword>
<dbReference type="EMBL" id="JAVRRG010000127">
    <property type="protein sequence ID" value="KAK5082547.1"/>
    <property type="molecule type" value="Genomic_DNA"/>
</dbReference>